<dbReference type="Pfam" id="PF13699">
    <property type="entry name" value="eCIS_core"/>
    <property type="match status" value="1"/>
</dbReference>
<reference evidence="3 4" key="1">
    <citation type="submission" date="2024-09" db="EMBL/GenBank/DDBJ databases">
        <authorList>
            <person name="Pan X."/>
        </authorList>
    </citation>
    <scope>NUCLEOTIDE SEQUENCE [LARGE SCALE GENOMIC DNA]</scope>
    <source>
        <strain evidence="3 4">B2969</strain>
    </source>
</reference>
<feature type="compositionally biased region" description="Basic and acidic residues" evidence="1">
    <location>
        <begin position="60"/>
        <end position="70"/>
    </location>
</feature>
<dbReference type="EMBL" id="JBIQWL010000004">
    <property type="protein sequence ID" value="MFH8251255.1"/>
    <property type="molecule type" value="Genomic_DNA"/>
</dbReference>
<dbReference type="RefSeq" id="WP_397556707.1">
    <property type="nucleotide sequence ID" value="NZ_JBIQWL010000004.1"/>
</dbReference>
<keyword evidence="4" id="KW-1185">Reference proteome</keyword>
<protein>
    <submittedName>
        <fullName evidence="3">DUF4157 domain-containing protein</fullName>
    </submittedName>
</protein>
<organism evidence="3 4">
    <name type="scientific">Microbacterium alkaliflavum</name>
    <dbReference type="NCBI Taxonomy" id="3248839"/>
    <lineage>
        <taxon>Bacteria</taxon>
        <taxon>Bacillati</taxon>
        <taxon>Actinomycetota</taxon>
        <taxon>Actinomycetes</taxon>
        <taxon>Micrococcales</taxon>
        <taxon>Microbacteriaceae</taxon>
        <taxon>Microbacterium</taxon>
    </lineage>
</organism>
<feature type="compositionally biased region" description="Low complexity" evidence="1">
    <location>
        <begin position="43"/>
        <end position="56"/>
    </location>
</feature>
<accession>A0ABW7Q8Q4</accession>
<feature type="compositionally biased region" description="Polar residues" evidence="1">
    <location>
        <begin position="20"/>
        <end position="32"/>
    </location>
</feature>
<gene>
    <name evidence="3" type="ORF">ACH3VR_12865</name>
</gene>
<dbReference type="InterPro" id="IPR025295">
    <property type="entry name" value="eCIS_core_dom"/>
</dbReference>
<feature type="domain" description="eCIS core" evidence="2">
    <location>
        <begin position="115"/>
        <end position="191"/>
    </location>
</feature>
<proteinExistence type="predicted"/>
<name>A0ABW7Q8Q4_9MICO</name>
<evidence type="ECO:0000256" key="1">
    <source>
        <dbReference type="SAM" id="MobiDB-lite"/>
    </source>
</evidence>
<feature type="region of interest" description="Disordered" evidence="1">
    <location>
        <begin position="1"/>
        <end position="115"/>
    </location>
</feature>
<feature type="region of interest" description="Disordered" evidence="1">
    <location>
        <begin position="190"/>
        <end position="211"/>
    </location>
</feature>
<sequence length="1314" mass="140663">MTTAPPEVESKAAPAIRPATSRTEGSPASNGSVRRAEPGWDRLGAASLATSLAVSSPGDQLEREAERAADRLLGGQNDASRSPAEVEGADVQRTATTSGPARVDADPTPTGPGRPLPAAVRAWAEPRLSPDLSRVRVHADGAAAAAAAQVSADAFTVGDHITFGAGRFAPDSLSGRRLIAHELAHVVQSSSTSRGRVVHRQPHDTNPPVEPDLSAQEAALRDPNLIAHWKALEGLATTPSARAFDLILTRIEDLYDAQHALDAALVFFIFQPDLALSRLDAATAGGSQAPTAVTALTGLLASRGGARGPAVDTAYRKLDEWILAKDRREGGALTRVLQRRQIKTTVERLRATIAKSYWIKAEKLPGAAIFVAAADTLLAGLATRPESEITTLHAAVLAADPVVIRVERRLDALFRRRVSLIVDEHVPVDSDEIRFIDEELIRPYDAVLAKGTDFAAMAPAAATADAVHRDQASRYQARKIKQLRGIWSVMEPPGGAWPVKDNSGLRAGAETLYTLWEKHHENLKPRMESLLTRHESGERLPLADVAEIQRDLLTLQIEHAAVRDYISMFLLYEEMWRIEPKGVSRHVVLDFEDLKTNALSFAITIRKAVTGGDLKPYVALTENVEFRVIFDLAKSRAEAIQDEQLALEIGVLALSFLAGFGVGLLARGGAALAFGAEAIEAGTLGARALAGAEFVGNVTAFTLSNEALNSAAFGTKFDVAGLPSKLAENAIMFAVFGGVSKLTAGIGKEAATSLEAVLGFSARHGLNIALFTGVGALGQRVFHGQFPSDWKRFLIQSVASYAMLAALGAALDPLRMQLDAKTLGPIMAKRMASLEARQEALGKRLHEITGGESAEAGATKAEAEALRKQIKELIGDYGRLLDFLKAGGHLKASDADLLRDALAGTEKALNDAVLSAERARIVSLDRLPDLMPTGDGITYRYPARKPAKTKERGGRPKASGLDKALAAFGEAKFEIEINAESGEISVFTPGRGELAARFVPDLAAIPDAASEPGKAPRRAKDLRELLRRNGFEEWEIVGLGDADAKSLRAHNADRVARLMEKLTLADIRALARALFESDTVLTERMTKQILEHVEAGRMQEFLEGHEAAARTKAGDAGEGPGAGTEVDAEHAAESGLAVLDINVRKPRQKGTGGQPPLWRLAELHTGVALSAQFGGEWSPARRFEAPGTEKGEAQLSTVPDFYRESSNTAAEVKRWDLTKMGIDPQSPAARTKPTSDSVDALRRAASQLGSRRWNLPGHEQGVTAAEQWLVLDVRGQGLTDVGAAKGSINSLLTEYNISYDKVMVLTKNGLVIIK</sequence>
<evidence type="ECO:0000313" key="4">
    <source>
        <dbReference type="Proteomes" id="UP001610861"/>
    </source>
</evidence>
<comment type="caution">
    <text evidence="3">The sequence shown here is derived from an EMBL/GenBank/DDBJ whole genome shotgun (WGS) entry which is preliminary data.</text>
</comment>
<evidence type="ECO:0000259" key="2">
    <source>
        <dbReference type="Pfam" id="PF13699"/>
    </source>
</evidence>
<evidence type="ECO:0000313" key="3">
    <source>
        <dbReference type="EMBL" id="MFH8251255.1"/>
    </source>
</evidence>
<dbReference type="Proteomes" id="UP001610861">
    <property type="component" value="Unassembled WGS sequence"/>
</dbReference>